<protein>
    <submittedName>
        <fullName evidence="8">PH domain-containing protein</fullName>
    </submittedName>
</protein>
<keyword evidence="2" id="KW-0812">Transmembrane</keyword>
<reference evidence="8 9" key="2">
    <citation type="journal article" date="2021" name="Curr. Genet.">
        <title>Genetic response to nitrogen starvation in the aggressive Eucalyptus foliar pathogen Teratosphaeria destructans.</title>
        <authorList>
            <person name="Havenga M."/>
            <person name="Wingfield B.D."/>
            <person name="Wingfield M.J."/>
            <person name="Dreyer L.L."/>
            <person name="Roets F."/>
            <person name="Aylward J."/>
        </authorList>
    </citation>
    <scope>NUCLEOTIDE SEQUENCE [LARGE SCALE GENOMIC DNA]</scope>
    <source>
        <strain evidence="8">CMW44962</strain>
    </source>
</reference>
<feature type="region of interest" description="Disordered" evidence="5">
    <location>
        <begin position="687"/>
        <end position="726"/>
    </location>
</feature>
<keyword evidence="9" id="KW-1185">Reference proteome</keyword>
<feature type="compositionally biased region" description="Low complexity" evidence="5">
    <location>
        <begin position="698"/>
        <end position="709"/>
    </location>
</feature>
<feature type="domain" description="VASt" evidence="7">
    <location>
        <begin position="997"/>
        <end position="1161"/>
    </location>
</feature>
<name>A0A9W7W502_9PEZI</name>
<dbReference type="Gene3D" id="2.30.29.30">
    <property type="entry name" value="Pleckstrin-homology domain (PH domain)/Phosphotyrosine-binding domain (PTB)"/>
    <property type="match status" value="1"/>
</dbReference>
<evidence type="ECO:0000256" key="5">
    <source>
        <dbReference type="SAM" id="MobiDB-lite"/>
    </source>
</evidence>
<dbReference type="InterPro" id="IPR001849">
    <property type="entry name" value="PH_domain"/>
</dbReference>
<dbReference type="InterPro" id="IPR042067">
    <property type="entry name" value="Sip3_PH"/>
</dbReference>
<evidence type="ECO:0000313" key="8">
    <source>
        <dbReference type="EMBL" id="KAH9836871.1"/>
    </source>
</evidence>
<dbReference type="PANTHER" id="PTHR14248">
    <property type="entry name" value="CYCLIN Y, ISOFORM A"/>
    <property type="match status" value="1"/>
</dbReference>
<dbReference type="Pfam" id="PF16746">
    <property type="entry name" value="BAR_3"/>
    <property type="match status" value="1"/>
</dbReference>
<dbReference type="CDD" id="cd13280">
    <property type="entry name" value="PH_SIP3"/>
    <property type="match status" value="1"/>
</dbReference>
<evidence type="ECO:0000256" key="4">
    <source>
        <dbReference type="ARBA" id="ARBA00023136"/>
    </source>
</evidence>
<evidence type="ECO:0000256" key="2">
    <source>
        <dbReference type="ARBA" id="ARBA00022692"/>
    </source>
</evidence>
<gene>
    <name evidence="8" type="ORF">Tdes44962_MAKER08438</name>
</gene>
<dbReference type="GO" id="GO:0016020">
    <property type="term" value="C:membrane"/>
    <property type="evidence" value="ECO:0007669"/>
    <property type="project" value="UniProtKB-SubCell"/>
</dbReference>
<feature type="region of interest" description="Disordered" evidence="5">
    <location>
        <begin position="505"/>
        <end position="525"/>
    </location>
</feature>
<dbReference type="FunFam" id="2.30.29.30:FF:000349">
    <property type="entry name" value="Transcription factor SipA3"/>
    <property type="match status" value="1"/>
</dbReference>
<dbReference type="CDD" id="cd07609">
    <property type="entry name" value="BAR_SIP3_fungi"/>
    <property type="match status" value="1"/>
</dbReference>
<dbReference type="EMBL" id="RIBY02000824">
    <property type="protein sequence ID" value="KAH9836871.1"/>
    <property type="molecule type" value="Genomic_DNA"/>
</dbReference>
<evidence type="ECO:0000259" key="7">
    <source>
        <dbReference type="PROSITE" id="PS51778"/>
    </source>
</evidence>
<dbReference type="SMART" id="SM00233">
    <property type="entry name" value="PH"/>
    <property type="match status" value="1"/>
</dbReference>
<dbReference type="Pfam" id="PF16016">
    <property type="entry name" value="VASt"/>
    <property type="match status" value="1"/>
</dbReference>
<dbReference type="InterPro" id="IPR039463">
    <property type="entry name" value="Sip3/Lam1_BAR"/>
</dbReference>
<dbReference type="FunFam" id="1.20.1270.60:FF:000079">
    <property type="entry name" value="Transcription factor SipA3"/>
    <property type="match status" value="1"/>
</dbReference>
<dbReference type="Pfam" id="PF00169">
    <property type="entry name" value="PH"/>
    <property type="match status" value="1"/>
</dbReference>
<dbReference type="GO" id="GO:0005737">
    <property type="term" value="C:cytoplasm"/>
    <property type="evidence" value="ECO:0007669"/>
    <property type="project" value="InterPro"/>
</dbReference>
<organism evidence="8 9">
    <name type="scientific">Teratosphaeria destructans</name>
    <dbReference type="NCBI Taxonomy" id="418781"/>
    <lineage>
        <taxon>Eukaryota</taxon>
        <taxon>Fungi</taxon>
        <taxon>Dikarya</taxon>
        <taxon>Ascomycota</taxon>
        <taxon>Pezizomycotina</taxon>
        <taxon>Dothideomycetes</taxon>
        <taxon>Dothideomycetidae</taxon>
        <taxon>Mycosphaerellales</taxon>
        <taxon>Teratosphaeriaceae</taxon>
        <taxon>Teratosphaeria</taxon>
    </lineage>
</organism>
<comment type="caution">
    <text evidence="8">The sequence shown here is derived from an EMBL/GenBank/DDBJ whole genome shotgun (WGS) entry which is preliminary data.</text>
</comment>
<comment type="subcellular location">
    <subcellularLocation>
        <location evidence="1">Membrane</location>
    </subcellularLocation>
</comment>
<keyword evidence="3" id="KW-1133">Transmembrane helix</keyword>
<evidence type="ECO:0000256" key="1">
    <source>
        <dbReference type="ARBA" id="ARBA00004370"/>
    </source>
</evidence>
<dbReference type="Proteomes" id="UP001138500">
    <property type="component" value="Unassembled WGS sequence"/>
</dbReference>
<dbReference type="Gene3D" id="1.20.1270.60">
    <property type="entry name" value="Arfaptin homology (AH) domain/BAR domain"/>
    <property type="match status" value="1"/>
</dbReference>
<reference evidence="8 9" key="1">
    <citation type="journal article" date="2018" name="IMA Fungus">
        <title>IMA Genome-F 10: Nine draft genome sequences of Claviceps purpurea s.lat., including C. arundinis, C. humidiphila, and C. cf. spartinae, pseudomolecules for the pitch canker pathogen Fusarium circinatum, draft genome of Davidsoniella eucalypti, Grosmannia galeiformis, Quambalaria eucalypti, and Teratosphaeria destructans.</title>
        <authorList>
            <person name="Wingfield B.D."/>
            <person name="Liu M."/>
            <person name="Nguyen H.D."/>
            <person name="Lane F.A."/>
            <person name="Morgan S.W."/>
            <person name="De Vos L."/>
            <person name="Wilken P.M."/>
            <person name="Duong T.A."/>
            <person name="Aylward J."/>
            <person name="Coetzee M.P."/>
            <person name="Dadej K."/>
            <person name="De Beer Z.W."/>
            <person name="Findlay W."/>
            <person name="Havenga M."/>
            <person name="Kolarik M."/>
            <person name="Menzies J.G."/>
            <person name="Naidoo K."/>
            <person name="Pochopski O."/>
            <person name="Shoukouhi P."/>
            <person name="Santana Q.C."/>
            <person name="Seifert K.A."/>
            <person name="Soal N."/>
            <person name="Steenkamp E.T."/>
            <person name="Tatham C.T."/>
            <person name="van der Nest M.A."/>
            <person name="Wingfield M.J."/>
        </authorList>
    </citation>
    <scope>NUCLEOTIDE SEQUENCE [LARGE SCALE GENOMIC DNA]</scope>
    <source>
        <strain evidence="8">CMW44962</strain>
    </source>
</reference>
<dbReference type="InterPro" id="IPR011993">
    <property type="entry name" value="PH-like_dom_sf"/>
</dbReference>
<dbReference type="OrthoDB" id="10070851at2759"/>
<feature type="domain" description="PH" evidence="6">
    <location>
        <begin position="357"/>
        <end position="459"/>
    </location>
</feature>
<evidence type="ECO:0000313" key="9">
    <source>
        <dbReference type="Proteomes" id="UP001138500"/>
    </source>
</evidence>
<dbReference type="PROSITE" id="PS51778">
    <property type="entry name" value="VAST"/>
    <property type="match status" value="1"/>
</dbReference>
<feature type="compositionally biased region" description="Basic and acidic residues" evidence="5">
    <location>
        <begin position="687"/>
        <end position="697"/>
    </location>
</feature>
<dbReference type="PROSITE" id="PS50003">
    <property type="entry name" value="PH_DOMAIN"/>
    <property type="match status" value="1"/>
</dbReference>
<dbReference type="SUPFAM" id="SSF50729">
    <property type="entry name" value="PH domain-like"/>
    <property type="match status" value="1"/>
</dbReference>
<dbReference type="InterPro" id="IPR031968">
    <property type="entry name" value="VASt"/>
</dbReference>
<dbReference type="SUPFAM" id="SSF103657">
    <property type="entry name" value="BAR/IMD domain-like"/>
    <property type="match status" value="1"/>
</dbReference>
<evidence type="ECO:0000259" key="6">
    <source>
        <dbReference type="PROSITE" id="PS50003"/>
    </source>
</evidence>
<accession>A0A9W7W502</accession>
<dbReference type="InterPro" id="IPR027267">
    <property type="entry name" value="AH/BAR_dom_sf"/>
</dbReference>
<proteinExistence type="predicted"/>
<evidence type="ECO:0000256" key="3">
    <source>
        <dbReference type="ARBA" id="ARBA00022989"/>
    </source>
</evidence>
<keyword evidence="4" id="KW-0472">Membrane</keyword>
<dbReference type="InterPro" id="IPR004148">
    <property type="entry name" value="BAR_dom"/>
</dbReference>
<sequence>MTCDNQIVLDIFLSNTVCYDNHVTASLELGVIDDYGDLDPPVRRRCCGGGGAVAAAAAPSLQPVARPLDLIPVGLKEAALDSPTFRATALHFAEQIALIETWLDGYVKAASQLVTQVSGLERSVNDFLAQSMPPNNVSEAVLDHDYSLLVMKRYGEGARQFWDSTLRGVRRYETTVIAPIREFLAGQLKTFKEARRALDASQKAYDNVLTKYLAQSKTKEASSLREDAFQVFSARKAYLKSSMDFCTVAPMLRAGLDKLIVRIFTEQWRELRTSREANDMAFARWNAEVDRVRGWSREMENSERAFQRELMAARRQIEGSASAMTQPSRELEDYAASTVQYLGSAPTGAGGAKLHDKNEKQGWLVLKTSVGKAPTRTVWSRRWFFIKNGIFGWLIQGARSGGVEESEKVGVLLCSIRPAFQEERRFCFEVKTKDQGHILQAETQAELTEWISAFEMAKRKALEDPASTEVSLGGPDKGVDPAFAVTPPVAPEFAAKVGDGHALEDSAGGGLSLPGDASMPSSATRASFDVSGLPAARRVMSVEKQDGESSGGGREHAARIMSKLDLSKRGTSASPQLSAHGSVGAGGIASLISASHNILPVGPGALSPQQTTAHDAGSRRQFTMPASSLAPSTLAPPPAPTNLSHTAVVISGERGIGLGRGTDGSGMPSGIMANLWGSSNWGHVNRLGDEVRPESRGSWRSSPSISPARKPSASHDDSEVNDGQGTLNENVKVVLAGAGADISLKHRKTFSEATITDAIIAQPGSAAFESNDEYPSFYPLPLKAQQAQFRMLFPSVPRSEKVVLVFRATWNPNEQQEFPGRVYVTTKEIYFYSHHLGLVLITGVSLTSIAEVTAAPGRDCDFLFLHLREYSRRRDDEARRITVKVFLEPLRLLQRRMNYLVHNANSESPDSLEEVLKKLIKMESEPLKRSSSIESWEDVRLEDGASHCGEDDRRNARNVKASLRIDGSLYGDQTARTGREVQKFKLPNQPVIYAPQGMQTSVTREFNVSAKALFHVMFGDKSAVFQLLYNNRWNDTIVQTAWTKNTTGSWSRRFSSEGGVTPLADNQTIDILNDHLCYVVTNTKHPWKLPYSGRFVPTTKMVITHTSKSRCKLAIFQLIRWERAPRWPYIQRLIEKQALGALDADALDLSNVAMDQVAKLGSHSKTNRAIEIFGGIGVAQATVPSITGASKIEASLAKVLSKERQKQRKPIGIFRLILDDQMARAFATLGWFLDVLFALGKGILAACTTHTILVAILVASVLYNSWYGYRDGVEWWRERSALKFMAKVGVKTESPLTISKAIWLKDVEELIAPSSLISLENATVADILPSGIRTCRSTFAQELAATASSSALSSPDKPATRLHRTRDSMARYRHDLLVALRVVNRIETDVVEAAFEAWVKEEWRKCARVEGMVRRREGQGGEVEVDLGEVVGREFVEYCSSCAGELGVGDS</sequence>